<keyword evidence="8" id="KW-1185">Reference proteome</keyword>
<feature type="transmembrane region" description="Helical" evidence="5">
    <location>
        <begin position="100"/>
        <end position="121"/>
    </location>
</feature>
<dbReference type="Gene3D" id="3.30.750.24">
    <property type="entry name" value="STAS domain"/>
    <property type="match status" value="1"/>
</dbReference>
<dbReference type="InterPro" id="IPR011547">
    <property type="entry name" value="SLC26A/SulP_dom"/>
</dbReference>
<feature type="transmembrane region" description="Helical" evidence="5">
    <location>
        <begin position="216"/>
        <end position="236"/>
    </location>
</feature>
<evidence type="ECO:0000256" key="5">
    <source>
        <dbReference type="SAM" id="Phobius"/>
    </source>
</evidence>
<feature type="transmembrane region" description="Helical" evidence="5">
    <location>
        <begin position="21"/>
        <end position="46"/>
    </location>
</feature>
<dbReference type="NCBIfam" id="TIGR00815">
    <property type="entry name" value="sulP"/>
    <property type="match status" value="1"/>
</dbReference>
<gene>
    <name evidence="7" type="primary">sulP</name>
    <name evidence="7" type="ORF">ABE960_01010</name>
</gene>
<feature type="transmembrane region" description="Helical" evidence="5">
    <location>
        <begin position="171"/>
        <end position="195"/>
    </location>
</feature>
<accession>A0ABV1NAL8</accession>
<dbReference type="InterPro" id="IPR001902">
    <property type="entry name" value="SLC26A/SulP_fam"/>
</dbReference>
<evidence type="ECO:0000256" key="4">
    <source>
        <dbReference type="ARBA" id="ARBA00023136"/>
    </source>
</evidence>
<feature type="transmembrane region" description="Helical" evidence="5">
    <location>
        <begin position="269"/>
        <end position="293"/>
    </location>
</feature>
<feature type="domain" description="STAS" evidence="6">
    <location>
        <begin position="453"/>
        <end position="573"/>
    </location>
</feature>
<evidence type="ECO:0000256" key="3">
    <source>
        <dbReference type="ARBA" id="ARBA00022989"/>
    </source>
</evidence>
<evidence type="ECO:0000256" key="2">
    <source>
        <dbReference type="ARBA" id="ARBA00022692"/>
    </source>
</evidence>
<dbReference type="PROSITE" id="PS50801">
    <property type="entry name" value="STAS"/>
    <property type="match status" value="1"/>
</dbReference>
<proteinExistence type="predicted"/>
<dbReference type="CDD" id="cd07042">
    <property type="entry name" value="STAS_SulP_like_sulfate_transporter"/>
    <property type="match status" value="1"/>
</dbReference>
<feature type="transmembrane region" description="Helical" evidence="5">
    <location>
        <begin position="399"/>
        <end position="427"/>
    </location>
</feature>
<comment type="subcellular location">
    <subcellularLocation>
        <location evidence="1">Membrane</location>
        <topology evidence="1">Multi-pass membrane protein</topology>
    </subcellularLocation>
</comment>
<dbReference type="PANTHER" id="PTHR11814">
    <property type="entry name" value="SULFATE TRANSPORTER"/>
    <property type="match status" value="1"/>
</dbReference>
<dbReference type="Proteomes" id="UP001442468">
    <property type="component" value="Unassembled WGS sequence"/>
</dbReference>
<evidence type="ECO:0000259" key="6">
    <source>
        <dbReference type="PROSITE" id="PS50801"/>
    </source>
</evidence>
<keyword evidence="4 5" id="KW-0472">Membrane</keyword>
<dbReference type="InterPro" id="IPR036513">
    <property type="entry name" value="STAS_dom_sf"/>
</dbReference>
<reference evidence="7 8" key="1">
    <citation type="submission" date="2024-05" db="EMBL/GenBank/DDBJ databases">
        <title>Halomonas sp. SSM6 16S ribosomal RNA gene Genome sequencing and assembly.</title>
        <authorList>
            <person name="Yook S."/>
        </authorList>
    </citation>
    <scope>NUCLEOTIDE SEQUENCE [LARGE SCALE GENOMIC DNA]</scope>
    <source>
        <strain evidence="7 8">SSM6</strain>
    </source>
</reference>
<evidence type="ECO:0000313" key="7">
    <source>
        <dbReference type="EMBL" id="MEQ6916107.1"/>
    </source>
</evidence>
<evidence type="ECO:0000256" key="1">
    <source>
        <dbReference type="ARBA" id="ARBA00004141"/>
    </source>
</evidence>
<feature type="transmembrane region" description="Helical" evidence="5">
    <location>
        <begin position="343"/>
        <end position="363"/>
    </location>
</feature>
<comment type="caution">
    <text evidence="7">The sequence shown here is derived from an EMBL/GenBank/DDBJ whole genome shotgun (WGS) entry which is preliminary data.</text>
</comment>
<dbReference type="Pfam" id="PF00916">
    <property type="entry name" value="Sulfate_transp"/>
    <property type="match status" value="1"/>
</dbReference>
<keyword evidence="2 5" id="KW-0812">Transmembrane</keyword>
<sequence length="588" mass="60797">MTLSRWIPLIGWLRGYRRDLLARDLLAAVIVTLMLVPQALAYALLAGLPPEVGLYASMLPLVLYAVFGTSATLAVGPVAVASLMTASALSVIATPGSAEYVGAALVLAALSGVLLVTMGLLRLGFLANFLSHPVISGFVTASGILIGASQLRHVLGVEASGHNLVEMGSSLVAGLSGINVITLMIGLGVWGYLLLCRRHLKGGLMRLGLSVTVADLLAKAAPVSAVIVTTLLAWGLGLGAQGVALVGEVPSGLPTLALPSLEPELWSSLLPAAVLISLVGFVESVSVAQTLAAKRRQRIDPNQELIAMGLANIGAGASGGSPVSGGFSRSVVNFEAGAATPLAGAFTAVGIAVATLALTAPLAFLPKATLAATIIVAVGTLIDLPAIRRTWAYSRADGVAMLATLVLTLVHGVQSGILTGVALSLGLHLYRTSRPHSAVVGRVPGSEHFRNVQRHAVETDERLVILRVDESLYFANARFLEDTVMAIATRQPGLGHIVLACQAVNVIDASALESLEAINARLKDSAVTLHLAEVKGPVMDRLQHTEFCRELTGRVFLSTYDAWRALHDDVMAETSGAACGGAGLAGSK</sequence>
<feature type="transmembrane region" description="Helical" evidence="5">
    <location>
        <begin position="133"/>
        <end position="151"/>
    </location>
</feature>
<evidence type="ECO:0000313" key="8">
    <source>
        <dbReference type="Proteomes" id="UP001442468"/>
    </source>
</evidence>
<dbReference type="RefSeq" id="WP_349760356.1">
    <property type="nucleotide sequence ID" value="NZ_JBEGCJ010000001.1"/>
</dbReference>
<name>A0ABV1NAL8_9GAMM</name>
<dbReference type="Pfam" id="PF01740">
    <property type="entry name" value="STAS"/>
    <property type="match status" value="1"/>
</dbReference>
<dbReference type="InterPro" id="IPR002645">
    <property type="entry name" value="STAS_dom"/>
</dbReference>
<organism evidence="7 8">
    <name type="scientific">Halomonas aquatica</name>
    <dbReference type="NCBI Taxonomy" id="3151123"/>
    <lineage>
        <taxon>Bacteria</taxon>
        <taxon>Pseudomonadati</taxon>
        <taxon>Pseudomonadota</taxon>
        <taxon>Gammaproteobacteria</taxon>
        <taxon>Oceanospirillales</taxon>
        <taxon>Halomonadaceae</taxon>
        <taxon>Halomonas</taxon>
    </lineage>
</organism>
<dbReference type="SUPFAM" id="SSF52091">
    <property type="entry name" value="SpoIIaa-like"/>
    <property type="match status" value="1"/>
</dbReference>
<protein>
    <submittedName>
        <fullName evidence="7">Sulfate permease</fullName>
    </submittedName>
</protein>
<keyword evidence="3 5" id="KW-1133">Transmembrane helix</keyword>
<feature type="transmembrane region" description="Helical" evidence="5">
    <location>
        <begin position="370"/>
        <end position="387"/>
    </location>
</feature>
<dbReference type="EMBL" id="JBEGCJ010000001">
    <property type="protein sequence ID" value="MEQ6916107.1"/>
    <property type="molecule type" value="Genomic_DNA"/>
</dbReference>